<sequence length="279" mass="28531">MNRVMKSLLVTRGLAFTALLLFTSVLFAQIPAKPAPPRLVNDFASIFSQNDAERIERALVAFSDSTSNQIVVVTVNSLEGMDKAQFAYQIGAEWKVGQSEFDNGVVILIKPKRGNERGEAFIATGYGLEGALPDAICKRIIEREMIPRFAEDDYFGGVVAALNVIMPIAAGEYSSDKYASDTEDLGGLGAAVLVILFIIIVTIISAISKKGGGGNFGGGGKRGPGLAELLILGSMLSGSRGGRSGGFGGGGFGGGGFGGGGFGGFGGGGFGGGGAGGSW</sequence>
<protein>
    <recommendedName>
        <fullName evidence="2">TPM domain-containing protein</fullName>
    </recommendedName>
</protein>
<proteinExistence type="predicted"/>
<dbReference type="PANTHER" id="PTHR30373:SF2">
    <property type="entry name" value="UPF0603 PROTEIN YGCG"/>
    <property type="match status" value="1"/>
</dbReference>
<evidence type="ECO:0000256" key="1">
    <source>
        <dbReference type="SAM" id="Phobius"/>
    </source>
</evidence>
<dbReference type="EMBL" id="VSSQ01000512">
    <property type="protein sequence ID" value="MPL96501.1"/>
    <property type="molecule type" value="Genomic_DNA"/>
</dbReference>
<gene>
    <name evidence="3" type="ORF">SDC9_42682</name>
</gene>
<reference evidence="3" key="1">
    <citation type="submission" date="2019-08" db="EMBL/GenBank/DDBJ databases">
        <authorList>
            <person name="Kucharzyk K."/>
            <person name="Murdoch R.W."/>
            <person name="Higgins S."/>
            <person name="Loffler F."/>
        </authorList>
    </citation>
    <scope>NUCLEOTIDE SEQUENCE</scope>
</reference>
<feature type="transmembrane region" description="Helical" evidence="1">
    <location>
        <begin position="185"/>
        <end position="207"/>
    </location>
</feature>
<evidence type="ECO:0000313" key="3">
    <source>
        <dbReference type="EMBL" id="MPL96501.1"/>
    </source>
</evidence>
<accession>A0A644VYK4</accession>
<keyword evidence="1" id="KW-0812">Transmembrane</keyword>
<dbReference type="PANTHER" id="PTHR30373">
    <property type="entry name" value="UPF0603 PROTEIN YGCG"/>
    <property type="match status" value="1"/>
</dbReference>
<comment type="caution">
    <text evidence="3">The sequence shown here is derived from an EMBL/GenBank/DDBJ whole genome shotgun (WGS) entry which is preliminary data.</text>
</comment>
<name>A0A644VYK4_9ZZZZ</name>
<keyword evidence="1" id="KW-0472">Membrane</keyword>
<keyword evidence="1" id="KW-1133">Transmembrane helix</keyword>
<feature type="domain" description="TPM" evidence="2">
    <location>
        <begin position="40"/>
        <end position="165"/>
    </location>
</feature>
<dbReference type="InterPro" id="IPR007621">
    <property type="entry name" value="TPM_dom"/>
</dbReference>
<dbReference type="Pfam" id="PF04536">
    <property type="entry name" value="TPM_phosphatase"/>
    <property type="match status" value="1"/>
</dbReference>
<evidence type="ECO:0000259" key="2">
    <source>
        <dbReference type="Pfam" id="PF04536"/>
    </source>
</evidence>
<organism evidence="3">
    <name type="scientific">bioreactor metagenome</name>
    <dbReference type="NCBI Taxonomy" id="1076179"/>
    <lineage>
        <taxon>unclassified sequences</taxon>
        <taxon>metagenomes</taxon>
        <taxon>ecological metagenomes</taxon>
    </lineage>
</organism>
<dbReference type="Gene3D" id="3.10.310.50">
    <property type="match status" value="1"/>
</dbReference>
<dbReference type="AlphaFoldDB" id="A0A644VYK4"/>